<dbReference type="AlphaFoldDB" id="A0A7C1FU10"/>
<gene>
    <name evidence="1" type="ORF">ENQ20_08545</name>
</gene>
<dbReference type="PANTHER" id="PTHR34387:SF1">
    <property type="entry name" value="PERIPLASMIC IMMUNOGENIC PROTEIN"/>
    <property type="match status" value="1"/>
</dbReference>
<dbReference type="PANTHER" id="PTHR34387">
    <property type="entry name" value="SLR1258 PROTEIN"/>
    <property type="match status" value="1"/>
</dbReference>
<protein>
    <submittedName>
        <fullName evidence="1">DUF541 domain-containing protein</fullName>
    </submittedName>
</protein>
<reference evidence="1" key="1">
    <citation type="journal article" date="2020" name="mSystems">
        <title>Genome- and Community-Level Interaction Insights into Carbon Utilization and Element Cycling Functions of Hydrothermarchaeota in Hydrothermal Sediment.</title>
        <authorList>
            <person name="Zhou Z."/>
            <person name="Liu Y."/>
            <person name="Xu W."/>
            <person name="Pan J."/>
            <person name="Luo Z.H."/>
            <person name="Li M."/>
        </authorList>
    </citation>
    <scope>NUCLEOTIDE SEQUENCE [LARGE SCALE GENOMIC DNA]</scope>
    <source>
        <strain evidence="1">SpSt-289</strain>
    </source>
</reference>
<sequence>MRVMYSKILQRAFIITLALALILGGAWFGTSWLQISPVSAQESTHATARTITVVGEGVVHVEPNVARANIGVDVVRPSVEEAAAENNRIVDTLLTTLKQLGVDEKDIQTSGFNVYAERYGFGGPVGEEEVQYRVSNSVTVIIRDLDKVSEVLDASIKAGANNIYGVEFLIEDATAARSEARKLAVESAQANAEELAAFTGVKVGRILSISEVIGGGGGFYSNSISAVQLGMGGGGAPPIQAGQLRLTMQLQVTYELVD</sequence>
<dbReference type="Pfam" id="PF04402">
    <property type="entry name" value="SIMPL"/>
    <property type="match status" value="1"/>
</dbReference>
<dbReference type="Gene3D" id="3.30.70.2970">
    <property type="entry name" value="Protein of unknown function (DUF541), domain 2"/>
    <property type="match status" value="1"/>
</dbReference>
<organism evidence="1">
    <name type="scientific">Caldilinea aerophila</name>
    <dbReference type="NCBI Taxonomy" id="133453"/>
    <lineage>
        <taxon>Bacteria</taxon>
        <taxon>Bacillati</taxon>
        <taxon>Chloroflexota</taxon>
        <taxon>Caldilineae</taxon>
        <taxon>Caldilineales</taxon>
        <taxon>Caldilineaceae</taxon>
        <taxon>Caldilinea</taxon>
    </lineage>
</organism>
<dbReference type="GO" id="GO:0006974">
    <property type="term" value="P:DNA damage response"/>
    <property type="evidence" value="ECO:0007669"/>
    <property type="project" value="TreeGrafter"/>
</dbReference>
<evidence type="ECO:0000313" key="1">
    <source>
        <dbReference type="EMBL" id="HDX31531.1"/>
    </source>
</evidence>
<comment type="caution">
    <text evidence="1">The sequence shown here is derived from an EMBL/GenBank/DDBJ whole genome shotgun (WGS) entry which is preliminary data.</text>
</comment>
<dbReference type="EMBL" id="DSMG01000084">
    <property type="protein sequence ID" value="HDX31531.1"/>
    <property type="molecule type" value="Genomic_DNA"/>
</dbReference>
<dbReference type="InterPro" id="IPR052022">
    <property type="entry name" value="26kDa_periplasmic_antigen"/>
</dbReference>
<dbReference type="Gene3D" id="3.30.110.170">
    <property type="entry name" value="Protein of unknown function (DUF541), domain 1"/>
    <property type="match status" value="1"/>
</dbReference>
<dbReference type="InterPro" id="IPR007497">
    <property type="entry name" value="SIMPL/DUF541"/>
</dbReference>
<accession>A0A7C1FU10</accession>
<name>A0A7C1FU10_9CHLR</name>
<proteinExistence type="predicted"/>